<feature type="region of interest" description="Disordered" evidence="1">
    <location>
        <begin position="285"/>
        <end position="337"/>
    </location>
</feature>
<dbReference type="Proteomes" id="UP000298493">
    <property type="component" value="Unassembled WGS sequence"/>
</dbReference>
<feature type="region of interest" description="Disordered" evidence="1">
    <location>
        <begin position="1"/>
        <end position="134"/>
    </location>
</feature>
<comment type="caution">
    <text evidence="2">The sequence shown here is derived from an EMBL/GenBank/DDBJ whole genome shotgun (WGS) entry which is preliminary data.</text>
</comment>
<evidence type="ECO:0000256" key="1">
    <source>
        <dbReference type="SAM" id="MobiDB-lite"/>
    </source>
</evidence>
<name>A0A4Z1PR81_9PEZI</name>
<reference evidence="2 3" key="1">
    <citation type="submission" date="2019-04" db="EMBL/GenBank/DDBJ databases">
        <title>High contiguity whole genome sequence and gene annotation resource for two Venturia nashicola isolates.</title>
        <authorList>
            <person name="Prokchorchik M."/>
            <person name="Won K."/>
            <person name="Lee Y."/>
            <person name="Choi E.D."/>
            <person name="Segonzac C."/>
            <person name="Sohn K.H."/>
        </authorList>
    </citation>
    <scope>NUCLEOTIDE SEQUENCE [LARGE SCALE GENOMIC DNA]</scope>
    <source>
        <strain evidence="2 3">PRI2</strain>
    </source>
</reference>
<feature type="compositionally biased region" description="Polar residues" evidence="1">
    <location>
        <begin position="291"/>
        <end position="306"/>
    </location>
</feature>
<gene>
    <name evidence="2" type="ORF">E6O75_ATG04359</name>
</gene>
<evidence type="ECO:0000313" key="3">
    <source>
        <dbReference type="Proteomes" id="UP000298493"/>
    </source>
</evidence>
<sequence>METPTEPPRVSSSRSKKRSWPKKYPKKPHHQRPKNPTMGPSNITFSVTPNVNGKHSPRQPQPADEHVKWPEGPTKVFPINSENSSRRKKNQPSTASGVKVERSSAMTSEFGGSLSTKNCNPKHSKSSKERVKDKVMEDPEVFPASFSATVELVDLFSDHSPQELQAFAPETLQKRASSSKQKEGKKKSLGLSGRVPLVRLPKIASVCQSPRTANVFDLDVLPSHQHSSAGALPNAQIPTLSPKGKQKLDEKSSDLATQALVLENRHIVSIKPYRPRKLALIDEDAEPVPGESSSGLQTLQRSTIRTKGQKRNKKRSNQPACQVQSLQNHPSPLGPTARAEMAKNLTQIFAAHQLLVTRNRSHKAVASRKKFPFLRLPRELRDIIIDYTIDYEGIDSMLVKINSSFPFTYVGGRKFNEKLQEWMTELDGVCFRSTPTVLLLNKQIYEEAQEILGKKPLRISHPPQYPIKRIYDSSHVISGEALSKVTKIQFELQTYPATERKRDVMQPDWKGASMYRDEFLENSYPWAMLLKDCFQFWRGTQEARYLEFSIDHCSGGTSQFNLAVFGEKMLAFEDCIDAVLESHDLDALMGFLMFADAPIDFI</sequence>
<dbReference type="OrthoDB" id="3510794at2759"/>
<dbReference type="EMBL" id="SNSC02000004">
    <property type="protein sequence ID" value="TID25154.1"/>
    <property type="molecule type" value="Genomic_DNA"/>
</dbReference>
<organism evidence="2 3">
    <name type="scientific">Venturia nashicola</name>
    <dbReference type="NCBI Taxonomy" id="86259"/>
    <lineage>
        <taxon>Eukaryota</taxon>
        <taxon>Fungi</taxon>
        <taxon>Dikarya</taxon>
        <taxon>Ascomycota</taxon>
        <taxon>Pezizomycotina</taxon>
        <taxon>Dothideomycetes</taxon>
        <taxon>Pleosporomycetidae</taxon>
        <taxon>Venturiales</taxon>
        <taxon>Venturiaceae</taxon>
        <taxon>Venturia</taxon>
    </lineage>
</organism>
<dbReference type="STRING" id="86259.A0A4Z1PR81"/>
<feature type="compositionally biased region" description="Basic residues" evidence="1">
    <location>
        <begin position="14"/>
        <end position="33"/>
    </location>
</feature>
<keyword evidence="3" id="KW-1185">Reference proteome</keyword>
<feature type="region of interest" description="Disordered" evidence="1">
    <location>
        <begin position="169"/>
        <end position="190"/>
    </location>
</feature>
<proteinExistence type="predicted"/>
<evidence type="ECO:0000313" key="2">
    <source>
        <dbReference type="EMBL" id="TID25154.1"/>
    </source>
</evidence>
<dbReference type="AlphaFoldDB" id="A0A4Z1PR81"/>
<feature type="compositionally biased region" description="Polar residues" evidence="1">
    <location>
        <begin position="38"/>
        <end position="53"/>
    </location>
</feature>
<accession>A0A4Z1PR81</accession>
<feature type="compositionally biased region" description="Polar residues" evidence="1">
    <location>
        <begin position="317"/>
        <end position="330"/>
    </location>
</feature>
<feature type="region of interest" description="Disordered" evidence="1">
    <location>
        <begin position="226"/>
        <end position="252"/>
    </location>
</feature>
<feature type="compositionally biased region" description="Basic residues" evidence="1">
    <location>
        <begin position="307"/>
        <end position="316"/>
    </location>
</feature>
<protein>
    <submittedName>
        <fullName evidence="2">Protein phosphatase Slingshot-like protein</fullName>
    </submittedName>
</protein>